<name>A0ABS8UXD4_DATST</name>
<feature type="region of interest" description="Disordered" evidence="1">
    <location>
        <begin position="1"/>
        <end position="108"/>
    </location>
</feature>
<protein>
    <submittedName>
        <fullName evidence="2">Uncharacterized protein</fullName>
    </submittedName>
</protein>
<sequence length="108" mass="11442">MKATWGETSDEKSEVEDGDNDNLTLMAKSDTDSDNDSSEVSAPALNEGTLLETDSSNVPSEPRQELENSGGTIPETVVSSKAGTGEGTSFDPVPETQNDNPQELVLRP</sequence>
<dbReference type="Proteomes" id="UP000823775">
    <property type="component" value="Unassembled WGS sequence"/>
</dbReference>
<evidence type="ECO:0000313" key="2">
    <source>
        <dbReference type="EMBL" id="MCD9639407.1"/>
    </source>
</evidence>
<accession>A0ABS8UXD4</accession>
<gene>
    <name evidence="2" type="ORF">HAX54_023920</name>
</gene>
<evidence type="ECO:0000256" key="1">
    <source>
        <dbReference type="SAM" id="MobiDB-lite"/>
    </source>
</evidence>
<dbReference type="EMBL" id="JACEIK010002906">
    <property type="protein sequence ID" value="MCD9639407.1"/>
    <property type="molecule type" value="Genomic_DNA"/>
</dbReference>
<reference evidence="2 3" key="1">
    <citation type="journal article" date="2021" name="BMC Genomics">
        <title>Datura genome reveals duplications of psychoactive alkaloid biosynthetic genes and high mutation rate following tissue culture.</title>
        <authorList>
            <person name="Rajewski A."/>
            <person name="Carter-House D."/>
            <person name="Stajich J."/>
            <person name="Litt A."/>
        </authorList>
    </citation>
    <scope>NUCLEOTIDE SEQUENCE [LARGE SCALE GENOMIC DNA]</scope>
    <source>
        <strain evidence="2">AR-01</strain>
    </source>
</reference>
<organism evidence="2 3">
    <name type="scientific">Datura stramonium</name>
    <name type="common">Jimsonweed</name>
    <name type="synonym">Common thornapple</name>
    <dbReference type="NCBI Taxonomy" id="4076"/>
    <lineage>
        <taxon>Eukaryota</taxon>
        <taxon>Viridiplantae</taxon>
        <taxon>Streptophyta</taxon>
        <taxon>Embryophyta</taxon>
        <taxon>Tracheophyta</taxon>
        <taxon>Spermatophyta</taxon>
        <taxon>Magnoliopsida</taxon>
        <taxon>eudicotyledons</taxon>
        <taxon>Gunneridae</taxon>
        <taxon>Pentapetalae</taxon>
        <taxon>asterids</taxon>
        <taxon>lamiids</taxon>
        <taxon>Solanales</taxon>
        <taxon>Solanaceae</taxon>
        <taxon>Solanoideae</taxon>
        <taxon>Datureae</taxon>
        <taxon>Datura</taxon>
    </lineage>
</organism>
<keyword evidence="3" id="KW-1185">Reference proteome</keyword>
<proteinExistence type="predicted"/>
<evidence type="ECO:0000313" key="3">
    <source>
        <dbReference type="Proteomes" id="UP000823775"/>
    </source>
</evidence>
<feature type="compositionally biased region" description="Polar residues" evidence="1">
    <location>
        <begin position="67"/>
        <end position="82"/>
    </location>
</feature>
<comment type="caution">
    <text evidence="2">The sequence shown here is derived from an EMBL/GenBank/DDBJ whole genome shotgun (WGS) entry which is preliminary data.</text>
</comment>